<gene>
    <name evidence="1" type="ORF">BGZ96_008886</name>
</gene>
<dbReference type="EMBL" id="JAAAIM010000514">
    <property type="protein sequence ID" value="KAG0287168.1"/>
    <property type="molecule type" value="Genomic_DNA"/>
</dbReference>
<evidence type="ECO:0000313" key="1">
    <source>
        <dbReference type="EMBL" id="KAG0287168.1"/>
    </source>
</evidence>
<name>A0ABQ7JYE1_9FUNG</name>
<dbReference type="InterPro" id="IPR032675">
    <property type="entry name" value="LRR_dom_sf"/>
</dbReference>
<evidence type="ECO:0008006" key="3">
    <source>
        <dbReference type="Google" id="ProtNLM"/>
    </source>
</evidence>
<reference evidence="1 2" key="1">
    <citation type="journal article" date="2020" name="Fungal Divers.">
        <title>Resolving the Mortierellaceae phylogeny through synthesis of multi-gene phylogenetics and phylogenomics.</title>
        <authorList>
            <person name="Vandepol N."/>
            <person name="Liber J."/>
            <person name="Desiro A."/>
            <person name="Na H."/>
            <person name="Kennedy M."/>
            <person name="Barry K."/>
            <person name="Grigoriev I.V."/>
            <person name="Miller A.N."/>
            <person name="O'Donnell K."/>
            <person name="Stajich J.E."/>
            <person name="Bonito G."/>
        </authorList>
    </citation>
    <scope>NUCLEOTIDE SEQUENCE [LARGE SCALE GENOMIC DNA]</scope>
    <source>
        <strain evidence="1 2">AD045</strain>
    </source>
</reference>
<accession>A0ABQ7JYE1</accession>
<organism evidence="1 2">
    <name type="scientific">Linnemannia gamsii</name>
    <dbReference type="NCBI Taxonomy" id="64522"/>
    <lineage>
        <taxon>Eukaryota</taxon>
        <taxon>Fungi</taxon>
        <taxon>Fungi incertae sedis</taxon>
        <taxon>Mucoromycota</taxon>
        <taxon>Mortierellomycotina</taxon>
        <taxon>Mortierellomycetes</taxon>
        <taxon>Mortierellales</taxon>
        <taxon>Mortierellaceae</taxon>
        <taxon>Linnemannia</taxon>
    </lineage>
</organism>
<evidence type="ECO:0000313" key="2">
    <source>
        <dbReference type="Proteomes" id="UP001194696"/>
    </source>
</evidence>
<dbReference type="Gene3D" id="3.80.10.10">
    <property type="entry name" value="Ribonuclease Inhibitor"/>
    <property type="match status" value="1"/>
</dbReference>
<sequence length="634" mass="72260">MATPACNTFFSLPDLLSHLLPFLSTLDLTQLLLTNRTINSIYHFAFWGDIELTSSRPSRLLCGSPEALKAFGNNIDSVQSLKWNVSFSWYYIRALWKYLDTTPSLSHQWILTDALTHPKWGQLVGTLHDNSIVPLPPLLQLKSYTGKFRTTYKAPKRISQQPLDACTAHESHQHQLLWLLRLNRATLSHVRFEEPPFLSVRLVRDFCRTISQLDHLRSIQLVGPSRNLTPQFVKVLFFTCPKSLVEFYVLGGLDMAQEEKLLQPEQDDWDFDQGPLRFREEPLHHLTRLEISAPKSPNCLTNTFLGPILKQCPALETLRLRSIAGSHTFQNVAMTLRDHCPNITDLTVDSAAVSNGEALMHIMEQISGQRLEVVCLKWLFDRAPSKLAVAAITRHSETLRRIEFRDCEELKSSTVQVILMTCRALEVLRTQGEFSKICPILLKDAVEAEWASTRIRVLEIGVEFTPDGRDPVYVSDTTMATWTEQDHNHWNMLDKFYTQIGSLVELEVLNIKSSGTHPSEENEVTIEVPFRKACLPGLLALEDVTTGQLGFLSRWVGLIRLRELCGSFLWTNEEAASRIGASEVAWFVEHLPSLRKASFLAIPYMDEFGYEYVLPRAILDLRTRRPGLCVNDFM</sequence>
<keyword evidence="2" id="KW-1185">Reference proteome</keyword>
<protein>
    <recommendedName>
        <fullName evidence="3">F-box domain-containing protein</fullName>
    </recommendedName>
</protein>
<dbReference type="SUPFAM" id="SSF52047">
    <property type="entry name" value="RNI-like"/>
    <property type="match status" value="1"/>
</dbReference>
<dbReference type="Proteomes" id="UP001194696">
    <property type="component" value="Unassembled WGS sequence"/>
</dbReference>
<proteinExistence type="predicted"/>
<comment type="caution">
    <text evidence="1">The sequence shown here is derived from an EMBL/GenBank/DDBJ whole genome shotgun (WGS) entry which is preliminary data.</text>
</comment>